<dbReference type="Pfam" id="PF10457">
    <property type="entry name" value="MENTAL"/>
    <property type="match status" value="1"/>
</dbReference>
<dbReference type="PRINTS" id="PR00978">
    <property type="entry name" value="STARPROTEIN"/>
</dbReference>
<gene>
    <name evidence="8" type="ORF">GSLYS_00010665001</name>
</gene>
<dbReference type="PANTHER" id="PTHR46121">
    <property type="entry name" value="STEROIDOGENIC ACUTE REGULATORY PROTEIN-LIKE"/>
    <property type="match status" value="1"/>
</dbReference>
<organism evidence="9">
    <name type="scientific">Lymnaea stagnalis</name>
    <name type="common">Great pond snail</name>
    <name type="synonym">Helix stagnalis</name>
    <dbReference type="NCBI Taxonomy" id="6523"/>
    <lineage>
        <taxon>Eukaryota</taxon>
        <taxon>Metazoa</taxon>
        <taxon>Spiralia</taxon>
        <taxon>Lophotrochozoa</taxon>
        <taxon>Mollusca</taxon>
        <taxon>Gastropoda</taxon>
        <taxon>Heterobranchia</taxon>
        <taxon>Euthyneura</taxon>
        <taxon>Panpulmonata</taxon>
        <taxon>Hygrophila</taxon>
        <taxon>Lymnaeoidea</taxon>
        <taxon>Lymnaeidae</taxon>
        <taxon>Lymnaea</taxon>
    </lineage>
</organism>
<reference evidence="8 10" key="2">
    <citation type="submission" date="2024-04" db="EMBL/GenBank/DDBJ databases">
        <authorList>
            <consortium name="Genoscope - CEA"/>
            <person name="William W."/>
        </authorList>
    </citation>
    <scope>NUCLEOTIDE SEQUENCE [LARGE SCALE GENOMIC DNA]</scope>
</reference>
<dbReference type="Pfam" id="PF01852">
    <property type="entry name" value="START"/>
    <property type="match status" value="1"/>
</dbReference>
<evidence type="ECO:0000313" key="9">
    <source>
        <dbReference type="EMBL" id="QNG40042.1"/>
    </source>
</evidence>
<feature type="region of interest" description="Disordered" evidence="4">
    <location>
        <begin position="277"/>
        <end position="299"/>
    </location>
</feature>
<keyword evidence="10" id="KW-1185">Reference proteome</keyword>
<dbReference type="SUPFAM" id="SSF55961">
    <property type="entry name" value="Bet v1-like"/>
    <property type="match status" value="1"/>
</dbReference>
<dbReference type="EMBL" id="MT655302">
    <property type="protein sequence ID" value="QNG40042.1"/>
    <property type="molecule type" value="mRNA"/>
</dbReference>
<evidence type="ECO:0000256" key="5">
    <source>
        <dbReference type="SAM" id="Phobius"/>
    </source>
</evidence>
<dbReference type="InterPro" id="IPR051869">
    <property type="entry name" value="STARD3"/>
</dbReference>
<dbReference type="GO" id="GO:0140284">
    <property type="term" value="C:endoplasmic reticulum-endosome membrane contact site"/>
    <property type="evidence" value="ECO:0007669"/>
    <property type="project" value="TreeGrafter"/>
</dbReference>
<evidence type="ECO:0000256" key="2">
    <source>
        <dbReference type="ARBA" id="ARBA00022692"/>
    </source>
</evidence>
<dbReference type="Gene3D" id="3.30.530.20">
    <property type="match status" value="1"/>
</dbReference>
<dbReference type="GO" id="GO:0005789">
    <property type="term" value="C:endoplasmic reticulum membrane"/>
    <property type="evidence" value="ECO:0007669"/>
    <property type="project" value="TreeGrafter"/>
</dbReference>
<proteinExistence type="evidence at transcript level"/>
<evidence type="ECO:0000313" key="8">
    <source>
        <dbReference type="EMBL" id="CAL1536752.1"/>
    </source>
</evidence>
<dbReference type="GO" id="GO:0031902">
    <property type="term" value="C:late endosome membrane"/>
    <property type="evidence" value="ECO:0007669"/>
    <property type="project" value="TreeGrafter"/>
</dbReference>
<accession>A0A7G7LID9</accession>
<dbReference type="InterPro" id="IPR002913">
    <property type="entry name" value="START_lipid-bd_dom"/>
</dbReference>
<feature type="domain" description="START" evidence="6">
    <location>
        <begin position="325"/>
        <end position="539"/>
    </location>
</feature>
<dbReference type="PROSITE" id="PS50848">
    <property type="entry name" value="START"/>
    <property type="match status" value="1"/>
</dbReference>
<feature type="transmembrane region" description="Helical" evidence="5">
    <location>
        <begin position="104"/>
        <end position="127"/>
    </location>
</feature>
<feature type="transmembrane region" description="Helical" evidence="5">
    <location>
        <begin position="205"/>
        <end position="225"/>
    </location>
</feature>
<dbReference type="PANTHER" id="PTHR46121:SF4">
    <property type="entry name" value="STEROIDOGENIC ACUTE REGULATORY PROTEIN-LIKE"/>
    <property type="match status" value="1"/>
</dbReference>
<keyword evidence="2 5" id="KW-0812">Transmembrane</keyword>
<dbReference type="InterPro" id="IPR019498">
    <property type="entry name" value="MENTAL"/>
</dbReference>
<dbReference type="AlphaFoldDB" id="A0A7G7LID9"/>
<name>A0A7G7LID9_LYMST</name>
<protein>
    <submittedName>
        <fullName evidence="9">StAR-related lipid transfer protein 3</fullName>
    </submittedName>
</protein>
<evidence type="ECO:0000259" key="6">
    <source>
        <dbReference type="PROSITE" id="PS50848"/>
    </source>
</evidence>
<keyword evidence="5" id="KW-1133">Transmembrane helix</keyword>
<evidence type="ECO:0000256" key="1">
    <source>
        <dbReference type="ARBA" id="ARBA00004141"/>
    </source>
</evidence>
<evidence type="ECO:0000256" key="4">
    <source>
        <dbReference type="SAM" id="MobiDB-lite"/>
    </source>
</evidence>
<reference evidence="9" key="1">
    <citation type="submission" date="2020-06" db="EMBL/GenBank/DDBJ databases">
        <authorList>
            <person name="Fodor I."/>
            <person name="Koene J.M."/>
            <person name="Pirger Z."/>
        </authorList>
    </citation>
    <scope>NUCLEOTIDE SEQUENCE</scope>
</reference>
<dbReference type="Proteomes" id="UP001497497">
    <property type="component" value="Unassembled WGS sequence"/>
</dbReference>
<evidence type="ECO:0000256" key="3">
    <source>
        <dbReference type="ARBA" id="ARBA00023136"/>
    </source>
</evidence>
<dbReference type="GO" id="GO:0005765">
    <property type="term" value="C:lysosomal membrane"/>
    <property type="evidence" value="ECO:0007669"/>
    <property type="project" value="TreeGrafter"/>
</dbReference>
<feature type="domain" description="MENTAL" evidence="7">
    <location>
        <begin position="97"/>
        <end position="276"/>
    </location>
</feature>
<dbReference type="GO" id="GO:0099044">
    <property type="term" value="P:vesicle tethering to endoplasmic reticulum"/>
    <property type="evidence" value="ECO:0007669"/>
    <property type="project" value="TreeGrafter"/>
</dbReference>
<dbReference type="InterPro" id="IPR023393">
    <property type="entry name" value="START-like_dom_sf"/>
</dbReference>
<dbReference type="PROSITE" id="PS51439">
    <property type="entry name" value="MENTAL"/>
    <property type="match status" value="1"/>
</dbReference>
<dbReference type="InterPro" id="IPR000799">
    <property type="entry name" value="StAR-like"/>
</dbReference>
<dbReference type="GO" id="GO:0008289">
    <property type="term" value="F:lipid binding"/>
    <property type="evidence" value="ECO:0007669"/>
    <property type="project" value="InterPro"/>
</dbReference>
<evidence type="ECO:0000259" key="7">
    <source>
        <dbReference type="PROSITE" id="PS51439"/>
    </source>
</evidence>
<evidence type="ECO:0000313" key="10">
    <source>
        <dbReference type="Proteomes" id="UP001497497"/>
    </source>
</evidence>
<dbReference type="EMBL" id="CAXITT010000238">
    <property type="protein sequence ID" value="CAL1536752.1"/>
    <property type="molecule type" value="Genomic_DNA"/>
</dbReference>
<comment type="subcellular location">
    <subcellularLocation>
        <location evidence="1">Membrane</location>
        <topology evidence="1">Multi-pass membrane protein</topology>
    </subcellularLocation>
</comment>
<dbReference type="SMART" id="SM00234">
    <property type="entry name" value="START"/>
    <property type="match status" value="1"/>
</dbReference>
<sequence length="540" mass="60558">MAHISKIYTMGPNHHPSVTFVRQISDVAVVESDRDNQAKQAGHLIYSSIHGDGSSSSLIPALQSSTDSYSGPMPPPAINPALNSSMERAGSLGQGRMSSVRRTFCLLVLFDLILMFILWVIYTQLIGDTGFKAFDKQVINYDFKTSLFDSVMLSASRFTLLLLAYALFRIQHWWMIALCTAASCAVLIAKIFIFDFEGTKSSNNPLSYCLIIISFVLAWAETWFLDFKVLPQEQKALERLRLHSTPNYGSIYVPIRPRSMVGDDMQSIITEDNNQFYSPVESPAESDTEEGTHAQGVGDRTSVYRSVPVSKVTTRQASQASINTLALEENDYIRLAKHSWEVLWTYYTSPESDWKLETGNNEMTGVVHSKKVKSVGKVFRLRGIVDMPAKELYEEMTFKPELQSAWNKAIKESRVLQVVDDHTDVLYNVAAEIAGGVITSRDFVSLRTWGQRDGVYIGSGMGVNHPDMPPQKNYVRGTNGAGGWVYRPCPGDASKTLFFWFMNTDIKGWFPQSLIDANMAKVLMDFIQDLRVHVKSITHS</sequence>
<keyword evidence="3 5" id="KW-0472">Membrane</keyword>
<feature type="transmembrane region" description="Helical" evidence="5">
    <location>
        <begin position="173"/>
        <end position="193"/>
    </location>
</feature>